<proteinExistence type="predicted"/>
<accession>V8N0U1</accession>
<dbReference type="GO" id="GO:0045197">
    <property type="term" value="P:establishment or maintenance of epithelial cell apical/basal polarity"/>
    <property type="evidence" value="ECO:0007669"/>
    <property type="project" value="TreeGrafter"/>
</dbReference>
<dbReference type="GO" id="GO:0019901">
    <property type="term" value="F:protein kinase binding"/>
    <property type="evidence" value="ECO:0007669"/>
    <property type="project" value="TreeGrafter"/>
</dbReference>
<dbReference type="GO" id="GO:0045211">
    <property type="term" value="C:postsynaptic membrane"/>
    <property type="evidence" value="ECO:0007669"/>
    <property type="project" value="TreeGrafter"/>
</dbReference>
<reference evidence="2 3" key="1">
    <citation type="journal article" date="2013" name="Proc. Natl. Acad. Sci. U.S.A.">
        <title>The king cobra genome reveals dynamic gene evolution and adaptation in the snake venom system.</title>
        <authorList>
            <person name="Vonk F.J."/>
            <person name="Casewell N.R."/>
            <person name="Henkel C.V."/>
            <person name="Heimberg A.M."/>
            <person name="Jansen H.J."/>
            <person name="McCleary R.J."/>
            <person name="Kerkkamp H.M."/>
            <person name="Vos R.A."/>
            <person name="Guerreiro I."/>
            <person name="Calvete J.J."/>
            <person name="Wuster W."/>
            <person name="Woods A.E."/>
            <person name="Logan J.M."/>
            <person name="Harrison R.A."/>
            <person name="Castoe T.A."/>
            <person name="de Koning A.P."/>
            <person name="Pollock D.D."/>
            <person name="Yandell M."/>
            <person name="Calderon D."/>
            <person name="Renjifo C."/>
            <person name="Currier R.B."/>
            <person name="Salgado D."/>
            <person name="Pla D."/>
            <person name="Sanz L."/>
            <person name="Hyder A.S."/>
            <person name="Ribeiro J.M."/>
            <person name="Arntzen J.W."/>
            <person name="van den Thillart G.E."/>
            <person name="Boetzer M."/>
            <person name="Pirovano W."/>
            <person name="Dirks R.P."/>
            <person name="Spaink H.P."/>
            <person name="Duboule D."/>
            <person name="McGlinn E."/>
            <person name="Kini R.M."/>
            <person name="Richardson M.K."/>
        </authorList>
    </citation>
    <scope>NUCLEOTIDE SEQUENCE</scope>
    <source>
        <tissue evidence="2">Blood</tissue>
    </source>
</reference>
<dbReference type="PANTHER" id="PTHR23119:SF57">
    <property type="entry name" value="PROTEIN SCRIBBLE HOMOLOG"/>
    <property type="match status" value="1"/>
</dbReference>
<dbReference type="GO" id="GO:0014069">
    <property type="term" value="C:postsynaptic density"/>
    <property type="evidence" value="ECO:0007669"/>
    <property type="project" value="TreeGrafter"/>
</dbReference>
<name>V8N0U1_OPHHA</name>
<dbReference type="InterPro" id="IPR036034">
    <property type="entry name" value="PDZ_sf"/>
</dbReference>
<dbReference type="InterPro" id="IPR001478">
    <property type="entry name" value="PDZ"/>
</dbReference>
<dbReference type="Pfam" id="PF00595">
    <property type="entry name" value="PDZ"/>
    <property type="match status" value="1"/>
</dbReference>
<dbReference type="EMBL" id="AZIM01068247">
    <property type="protein sequence ID" value="ETE55919.1"/>
    <property type="molecule type" value="Genomic_DNA"/>
</dbReference>
<protein>
    <recommendedName>
        <fullName evidence="1">PDZ domain-containing protein</fullName>
    </recommendedName>
</protein>
<feature type="domain" description="PDZ" evidence="1">
    <location>
        <begin position="36"/>
        <end position="90"/>
    </location>
</feature>
<evidence type="ECO:0000259" key="1">
    <source>
        <dbReference type="PROSITE" id="PS50106"/>
    </source>
</evidence>
<dbReference type="Gene3D" id="2.30.42.10">
    <property type="match status" value="1"/>
</dbReference>
<dbReference type="Proteomes" id="UP000018936">
    <property type="component" value="Unassembled WGS sequence"/>
</dbReference>
<dbReference type="SUPFAM" id="SSF50156">
    <property type="entry name" value="PDZ domain-like"/>
    <property type="match status" value="1"/>
</dbReference>
<evidence type="ECO:0000313" key="2">
    <source>
        <dbReference type="EMBL" id="ETE55919.1"/>
    </source>
</evidence>
<dbReference type="GO" id="GO:0098609">
    <property type="term" value="P:cell-cell adhesion"/>
    <property type="evidence" value="ECO:0007669"/>
    <property type="project" value="TreeGrafter"/>
</dbReference>
<dbReference type="OrthoDB" id="676979at2759"/>
<dbReference type="GO" id="GO:0016323">
    <property type="term" value="C:basolateral plasma membrane"/>
    <property type="evidence" value="ECO:0007669"/>
    <property type="project" value="TreeGrafter"/>
</dbReference>
<evidence type="ECO:0000313" key="3">
    <source>
        <dbReference type="Proteomes" id="UP000018936"/>
    </source>
</evidence>
<sequence>MGPHGRWVLLLTEEGRHPLPCTHRSRPPPLLGFQLALTIVRQTGGLGISIAGGKGSTPYKGDDEGVFISRVSEEGPAAQAGVRVGDKLLE</sequence>
<dbReference type="InterPro" id="IPR050614">
    <property type="entry name" value="Synaptic_Scaffolding_LAP-MAGUK"/>
</dbReference>
<dbReference type="PROSITE" id="PS50106">
    <property type="entry name" value="PDZ"/>
    <property type="match status" value="1"/>
</dbReference>
<dbReference type="GO" id="GO:0098887">
    <property type="term" value="P:neurotransmitter receptor transport, endosome to postsynaptic membrane"/>
    <property type="evidence" value="ECO:0007669"/>
    <property type="project" value="TreeGrafter"/>
</dbReference>
<dbReference type="GO" id="GO:0098968">
    <property type="term" value="P:neurotransmitter receptor transport postsynaptic membrane to endosome"/>
    <property type="evidence" value="ECO:0007669"/>
    <property type="project" value="TreeGrafter"/>
</dbReference>
<gene>
    <name evidence="2" type="ORF">L345_18372</name>
</gene>
<dbReference type="GO" id="GO:0005912">
    <property type="term" value="C:adherens junction"/>
    <property type="evidence" value="ECO:0007669"/>
    <property type="project" value="TreeGrafter"/>
</dbReference>
<dbReference type="AlphaFoldDB" id="V8N0U1"/>
<dbReference type="PANTHER" id="PTHR23119">
    <property type="entry name" value="DISCS LARGE"/>
    <property type="match status" value="1"/>
</dbReference>
<dbReference type="GO" id="GO:0043113">
    <property type="term" value="P:receptor clustering"/>
    <property type="evidence" value="ECO:0007669"/>
    <property type="project" value="TreeGrafter"/>
</dbReference>
<feature type="non-terminal residue" evidence="2">
    <location>
        <position position="1"/>
    </location>
</feature>
<comment type="caution">
    <text evidence="2">The sequence shown here is derived from an EMBL/GenBank/DDBJ whole genome shotgun (WGS) entry which is preliminary data.</text>
</comment>
<organism evidence="2 3">
    <name type="scientific">Ophiophagus hannah</name>
    <name type="common">King cobra</name>
    <name type="synonym">Naja hannah</name>
    <dbReference type="NCBI Taxonomy" id="8665"/>
    <lineage>
        <taxon>Eukaryota</taxon>
        <taxon>Metazoa</taxon>
        <taxon>Chordata</taxon>
        <taxon>Craniata</taxon>
        <taxon>Vertebrata</taxon>
        <taxon>Euteleostomi</taxon>
        <taxon>Lepidosauria</taxon>
        <taxon>Squamata</taxon>
        <taxon>Bifurcata</taxon>
        <taxon>Unidentata</taxon>
        <taxon>Episquamata</taxon>
        <taxon>Toxicofera</taxon>
        <taxon>Serpentes</taxon>
        <taxon>Colubroidea</taxon>
        <taxon>Elapidae</taxon>
        <taxon>Elapinae</taxon>
        <taxon>Ophiophagus</taxon>
    </lineage>
</organism>
<keyword evidence="3" id="KW-1185">Reference proteome</keyword>
<feature type="non-terminal residue" evidence="2">
    <location>
        <position position="90"/>
    </location>
</feature>